<reference evidence="3 4" key="1">
    <citation type="submission" date="2016-10" db="EMBL/GenBank/DDBJ databases">
        <authorList>
            <person name="de Groot N.N."/>
        </authorList>
    </citation>
    <scope>NUCLEOTIDE SEQUENCE [LARGE SCALE GENOMIC DNA]</scope>
    <source>
        <strain evidence="3 4">DSM 44892</strain>
    </source>
</reference>
<dbReference type="Gene3D" id="1.10.443.10">
    <property type="entry name" value="Intergrase catalytic core"/>
    <property type="match status" value="1"/>
</dbReference>
<dbReference type="PROSITE" id="PS51898">
    <property type="entry name" value="TYR_RECOMBINASE"/>
    <property type="match status" value="1"/>
</dbReference>
<evidence type="ECO:0000313" key="3">
    <source>
        <dbReference type="EMBL" id="SDI00019.1"/>
    </source>
</evidence>
<dbReference type="GO" id="GO:0003677">
    <property type="term" value="F:DNA binding"/>
    <property type="evidence" value="ECO:0007669"/>
    <property type="project" value="InterPro"/>
</dbReference>
<dbReference type="InterPro" id="IPR011010">
    <property type="entry name" value="DNA_brk_join_enz"/>
</dbReference>
<keyword evidence="4" id="KW-1185">Reference proteome</keyword>
<proteinExistence type="predicted"/>
<dbReference type="InterPro" id="IPR013762">
    <property type="entry name" value="Integrase-like_cat_sf"/>
</dbReference>
<dbReference type="InterPro" id="IPR002104">
    <property type="entry name" value="Integrase_catalytic"/>
</dbReference>
<protein>
    <recommendedName>
        <fullName evidence="2">Tyr recombinase domain-containing protein</fullName>
    </recommendedName>
</protein>
<evidence type="ECO:0000259" key="2">
    <source>
        <dbReference type="PROSITE" id="PS51898"/>
    </source>
</evidence>
<dbReference type="GO" id="GO:0015074">
    <property type="term" value="P:DNA integration"/>
    <property type="evidence" value="ECO:0007669"/>
    <property type="project" value="InterPro"/>
</dbReference>
<accession>A0A1G8H089</accession>
<sequence>MCAIARQHRIDNSDEPTPIQLTFGGALGPRFTSRAEVNRRAKAATPTHAPSEHLVRVGQLHLFDCERDWTRLPPDENLPALTGQSQAMIEAMRAFARERRWDHTTTTLSVRTLTVLLRWIGAEMPIREADIRALRPLRRNLDKGTGNRAIAFLAAHDLLVPDPTTTASELWVTTHVDQYPDHFATEIHAWVQAMRGQGRRRRKPRSWKLIRNHLYAVRPLLNTWSTRHRSLRDVTEDQILDGVRQVTGSASYHRLLGLRSIFGILKAERILPSDPTRAVTNSRAVPLPTPLRDDQLRGLIERAEDPRAQLIVALVAVHALNVEEIRSLRMDLLDNHAGTLTVVRPRGRTRILYLDDLTQTLIGRWLRHRHAMWPASPNPHLLISSYGAHAANTPPQAALTITTTFRRLGLQSHRVRSDRILHEATTTEDPILLIRLFGITVPTAMHYLHAAHPAPIVRR</sequence>
<feature type="domain" description="Tyr recombinase" evidence="2">
    <location>
        <begin position="286"/>
        <end position="459"/>
    </location>
</feature>
<dbReference type="AlphaFoldDB" id="A0A1G8H089"/>
<evidence type="ECO:0000256" key="1">
    <source>
        <dbReference type="ARBA" id="ARBA00023172"/>
    </source>
</evidence>
<organism evidence="3 4">
    <name type="scientific">Rhodococcus triatomae</name>
    <dbReference type="NCBI Taxonomy" id="300028"/>
    <lineage>
        <taxon>Bacteria</taxon>
        <taxon>Bacillati</taxon>
        <taxon>Actinomycetota</taxon>
        <taxon>Actinomycetes</taxon>
        <taxon>Mycobacteriales</taxon>
        <taxon>Nocardiaceae</taxon>
        <taxon>Rhodococcus</taxon>
    </lineage>
</organism>
<dbReference type="Proteomes" id="UP000183263">
    <property type="component" value="Unassembled WGS sequence"/>
</dbReference>
<dbReference type="SUPFAM" id="SSF56349">
    <property type="entry name" value="DNA breaking-rejoining enzymes"/>
    <property type="match status" value="1"/>
</dbReference>
<name>A0A1G8H089_9NOCA</name>
<dbReference type="EMBL" id="FNDN01000004">
    <property type="protein sequence ID" value="SDI00019.1"/>
    <property type="molecule type" value="Genomic_DNA"/>
</dbReference>
<keyword evidence="1" id="KW-0233">DNA recombination</keyword>
<evidence type="ECO:0000313" key="4">
    <source>
        <dbReference type="Proteomes" id="UP000183263"/>
    </source>
</evidence>
<gene>
    <name evidence="3" type="ORF">SAMN05444695_104265</name>
</gene>
<dbReference type="GO" id="GO:0006310">
    <property type="term" value="P:DNA recombination"/>
    <property type="evidence" value="ECO:0007669"/>
    <property type="project" value="UniProtKB-KW"/>
</dbReference>